<dbReference type="STRING" id="52670.A0A2I4AQR4"/>
<keyword evidence="4" id="KW-0378">Hydrolase</keyword>
<dbReference type="CDD" id="cd18808">
    <property type="entry name" value="SF1_C_Upf1"/>
    <property type="match status" value="1"/>
</dbReference>
<organism evidence="3 4">
    <name type="scientific">Austrofundulus limnaeus</name>
    <name type="common">Annual killifish</name>
    <dbReference type="NCBI Taxonomy" id="52670"/>
    <lineage>
        <taxon>Eukaryota</taxon>
        <taxon>Metazoa</taxon>
        <taxon>Chordata</taxon>
        <taxon>Craniata</taxon>
        <taxon>Vertebrata</taxon>
        <taxon>Euteleostomi</taxon>
        <taxon>Actinopterygii</taxon>
        <taxon>Neopterygii</taxon>
        <taxon>Teleostei</taxon>
        <taxon>Neoteleostei</taxon>
        <taxon>Acanthomorphata</taxon>
        <taxon>Ovalentaria</taxon>
        <taxon>Atherinomorphae</taxon>
        <taxon>Cyprinodontiformes</taxon>
        <taxon>Rivulidae</taxon>
        <taxon>Austrofundulus</taxon>
    </lineage>
</organism>
<feature type="domain" description="AAA+ ATPase" evidence="2">
    <location>
        <begin position="8"/>
        <end position="186"/>
    </location>
</feature>
<evidence type="ECO:0000259" key="2">
    <source>
        <dbReference type="SMART" id="SM00382"/>
    </source>
</evidence>
<dbReference type="GeneID" id="106513504"/>
<proteinExistence type="predicted"/>
<evidence type="ECO:0000313" key="3">
    <source>
        <dbReference type="Proteomes" id="UP000192220"/>
    </source>
</evidence>
<keyword evidence="1" id="KW-0943">RNA-mediated gene silencing</keyword>
<dbReference type="GO" id="GO:0035194">
    <property type="term" value="P:regulatory ncRNA-mediated post-transcriptional gene silencing"/>
    <property type="evidence" value="ECO:0007669"/>
    <property type="project" value="TreeGrafter"/>
</dbReference>
<reference evidence="4" key="1">
    <citation type="submission" date="2025-08" db="UniProtKB">
        <authorList>
            <consortium name="RefSeq"/>
        </authorList>
    </citation>
    <scope>IDENTIFICATION</scope>
    <source>
        <strain evidence="4">Quisiro</strain>
        <tissue evidence="4">Liver</tissue>
    </source>
</reference>
<keyword evidence="4" id="KW-0347">Helicase</keyword>
<dbReference type="InterPro" id="IPR027417">
    <property type="entry name" value="P-loop_NTPase"/>
</dbReference>
<dbReference type="Gene3D" id="3.40.50.300">
    <property type="entry name" value="P-loop containing nucleotide triphosphate hydrolases"/>
    <property type="match status" value="3"/>
</dbReference>
<dbReference type="GO" id="GO:0032574">
    <property type="term" value="F:5'-3' RNA helicase activity"/>
    <property type="evidence" value="ECO:0007669"/>
    <property type="project" value="InterPro"/>
</dbReference>
<dbReference type="GO" id="GO:0005829">
    <property type="term" value="C:cytosol"/>
    <property type="evidence" value="ECO:0007669"/>
    <property type="project" value="TreeGrafter"/>
</dbReference>
<keyword evidence="3" id="KW-1185">Reference proteome</keyword>
<dbReference type="Pfam" id="PF13086">
    <property type="entry name" value="AAA_11"/>
    <property type="match status" value="2"/>
</dbReference>
<dbReference type="CDD" id="cd18038">
    <property type="entry name" value="DEXXQc_Helz-like"/>
    <property type="match status" value="1"/>
</dbReference>
<name>A0A2I4AQR4_AUSLI</name>
<dbReference type="PANTHER" id="PTHR10887:SF419">
    <property type="entry name" value="RNA HELICASE MOV10L1"/>
    <property type="match status" value="1"/>
</dbReference>
<keyword evidence="4" id="KW-0067">ATP-binding</keyword>
<dbReference type="InterPro" id="IPR003593">
    <property type="entry name" value="AAA+_ATPase"/>
</dbReference>
<dbReference type="RefSeq" id="XP_013857827.1">
    <property type="nucleotide sequence ID" value="XM_014002373.1"/>
</dbReference>
<evidence type="ECO:0000256" key="1">
    <source>
        <dbReference type="ARBA" id="ARBA00023158"/>
    </source>
</evidence>
<sequence length="396" mass="44353">MYADCSSKPAPYLIFGPPGTGKTQTLVRAIKEISKNPNCHILACAPSNSATDHLCEKILEGGVGADKLFRLYPLSFPVRNIPQSLLMNCNLNPRGNALEIPSKTKLMGYQIMVTTLQTGGRLVTGGIPSGHYSYIFVDEAGQASEPECLIPISGLLRTETCQVVLAGDPKQLGPIVNSKIAEKQGLGVSMLERLMRDISLYQKHERYGFNPHFVTKLRINYRSHPPILKIPNELFYDGELRTCMRPESNSYTTWEGLLRKDFPMIFHGVAGTKQRESGSPSLYNMAEVNVLMEYLKLLIKHLRKTSVGSIQPREIGIIAPYRKQVGTVEAFQGKEFNVILLSTVRRNPKLTEYNENINLGFLSNEKRFNVALTRARALLIVVGDPRLLETHYMWSK</sequence>
<gene>
    <name evidence="4" type="primary">LOC106513504</name>
</gene>
<dbReference type="InterPro" id="IPR026122">
    <property type="entry name" value="MOV-10/SDE3_DEXXQ/H-box"/>
</dbReference>
<evidence type="ECO:0000313" key="4">
    <source>
        <dbReference type="RefSeq" id="XP_013857827.1"/>
    </source>
</evidence>
<dbReference type="InterPro" id="IPR045055">
    <property type="entry name" value="DNA2/NAM7-like"/>
</dbReference>
<dbReference type="Proteomes" id="UP000192220">
    <property type="component" value="Unplaced"/>
</dbReference>
<dbReference type="InterPro" id="IPR041677">
    <property type="entry name" value="DNA2/NAM7_AAA_11"/>
</dbReference>
<dbReference type="InterPro" id="IPR041679">
    <property type="entry name" value="DNA2/NAM7-like_C"/>
</dbReference>
<dbReference type="InParanoid" id="A0A2I4AQR4"/>
<dbReference type="Pfam" id="PF13087">
    <property type="entry name" value="AAA_12"/>
    <property type="match status" value="1"/>
</dbReference>
<dbReference type="OrthoDB" id="6513042at2759"/>
<accession>A0A2I4AQR4</accession>
<dbReference type="GO" id="GO:0003723">
    <property type="term" value="F:RNA binding"/>
    <property type="evidence" value="ECO:0007669"/>
    <property type="project" value="InterPro"/>
</dbReference>
<dbReference type="SMART" id="SM00382">
    <property type="entry name" value="AAA"/>
    <property type="match status" value="1"/>
</dbReference>
<dbReference type="GO" id="GO:0043186">
    <property type="term" value="C:P granule"/>
    <property type="evidence" value="ECO:0007669"/>
    <property type="project" value="TreeGrafter"/>
</dbReference>
<protein>
    <submittedName>
        <fullName evidence="4">Helicase mov-10-B.1</fullName>
    </submittedName>
</protein>
<keyword evidence="4" id="KW-0547">Nucleotide-binding</keyword>
<dbReference type="SUPFAM" id="SSF52540">
    <property type="entry name" value="P-loop containing nucleoside triphosphate hydrolases"/>
    <property type="match status" value="1"/>
</dbReference>
<dbReference type="InterPro" id="IPR047187">
    <property type="entry name" value="SF1_C_Upf1"/>
</dbReference>
<dbReference type="KEGG" id="alim:106513504"/>
<dbReference type="PANTHER" id="PTHR10887">
    <property type="entry name" value="DNA2/NAM7 HELICASE FAMILY"/>
    <property type="match status" value="1"/>
</dbReference>
<dbReference type="AlphaFoldDB" id="A0A2I4AQR4"/>